<accession>A0A9P5UDE1</accession>
<feature type="region of interest" description="Disordered" evidence="1">
    <location>
        <begin position="31"/>
        <end position="74"/>
    </location>
</feature>
<proteinExistence type="predicted"/>
<reference evidence="3" key="1">
    <citation type="submission" date="2020-11" db="EMBL/GenBank/DDBJ databases">
        <authorList>
            <consortium name="DOE Joint Genome Institute"/>
            <person name="Ahrendt S."/>
            <person name="Riley R."/>
            <person name="Andreopoulos W."/>
            <person name="Labutti K."/>
            <person name="Pangilinan J."/>
            <person name="Ruiz-Duenas F.J."/>
            <person name="Barrasa J.M."/>
            <person name="Sanchez-Garcia M."/>
            <person name="Camarero S."/>
            <person name="Miyauchi S."/>
            <person name="Serrano A."/>
            <person name="Linde D."/>
            <person name="Babiker R."/>
            <person name="Drula E."/>
            <person name="Ayuso-Fernandez I."/>
            <person name="Pacheco R."/>
            <person name="Padilla G."/>
            <person name="Ferreira P."/>
            <person name="Barriuso J."/>
            <person name="Kellner H."/>
            <person name="Castanera R."/>
            <person name="Alfaro M."/>
            <person name="Ramirez L."/>
            <person name="Pisabarro A.G."/>
            <person name="Kuo A."/>
            <person name="Tritt A."/>
            <person name="Lipzen A."/>
            <person name="He G."/>
            <person name="Yan M."/>
            <person name="Ng V."/>
            <person name="Cullen D."/>
            <person name="Martin F."/>
            <person name="Rosso M.-N."/>
            <person name="Henrissat B."/>
            <person name="Hibbett D."/>
            <person name="Martinez A.T."/>
            <person name="Grigoriev I.V."/>
        </authorList>
    </citation>
    <scope>NUCLEOTIDE SEQUENCE</scope>
    <source>
        <strain evidence="3">AH 40177</strain>
    </source>
</reference>
<feature type="chain" id="PRO_5040351682" description="Secreted protein" evidence="2">
    <location>
        <begin position="17"/>
        <end position="142"/>
    </location>
</feature>
<name>A0A9P5UDE1_9AGAR</name>
<dbReference type="EMBL" id="JADNRY010000010">
    <property type="protein sequence ID" value="KAF9075076.1"/>
    <property type="molecule type" value="Genomic_DNA"/>
</dbReference>
<evidence type="ECO:0000256" key="2">
    <source>
        <dbReference type="SAM" id="SignalP"/>
    </source>
</evidence>
<gene>
    <name evidence="3" type="ORF">BDP27DRAFT_1358839</name>
</gene>
<keyword evidence="2" id="KW-0732">Signal</keyword>
<evidence type="ECO:0000313" key="3">
    <source>
        <dbReference type="EMBL" id="KAF9075076.1"/>
    </source>
</evidence>
<sequence length="142" mass="15431">MRSLLLFAFIASCVLAVYPIPVPGGRTICQDHHRSPNSDNSEALLVPAPASHKRPADASVENEPQTTKKTKTSDIIPATIIFTDKSGTIISGPEMDSSQQNSVTREISYATGIDLSKGQQIRPDQDPNLLSLEENTTHGRDY</sequence>
<organism evidence="3 4">
    <name type="scientific">Rhodocollybia butyracea</name>
    <dbReference type="NCBI Taxonomy" id="206335"/>
    <lineage>
        <taxon>Eukaryota</taxon>
        <taxon>Fungi</taxon>
        <taxon>Dikarya</taxon>
        <taxon>Basidiomycota</taxon>
        <taxon>Agaricomycotina</taxon>
        <taxon>Agaricomycetes</taxon>
        <taxon>Agaricomycetidae</taxon>
        <taxon>Agaricales</taxon>
        <taxon>Marasmiineae</taxon>
        <taxon>Omphalotaceae</taxon>
        <taxon>Rhodocollybia</taxon>
    </lineage>
</organism>
<dbReference type="Proteomes" id="UP000772434">
    <property type="component" value="Unassembled WGS sequence"/>
</dbReference>
<keyword evidence="4" id="KW-1185">Reference proteome</keyword>
<comment type="caution">
    <text evidence="3">The sequence shown here is derived from an EMBL/GenBank/DDBJ whole genome shotgun (WGS) entry which is preliminary data.</text>
</comment>
<feature type="signal peptide" evidence="2">
    <location>
        <begin position="1"/>
        <end position="16"/>
    </location>
</feature>
<feature type="region of interest" description="Disordered" evidence="1">
    <location>
        <begin position="112"/>
        <end position="142"/>
    </location>
</feature>
<evidence type="ECO:0000256" key="1">
    <source>
        <dbReference type="SAM" id="MobiDB-lite"/>
    </source>
</evidence>
<evidence type="ECO:0000313" key="4">
    <source>
        <dbReference type="Proteomes" id="UP000772434"/>
    </source>
</evidence>
<evidence type="ECO:0008006" key="5">
    <source>
        <dbReference type="Google" id="ProtNLM"/>
    </source>
</evidence>
<protein>
    <recommendedName>
        <fullName evidence="5">Secreted protein</fullName>
    </recommendedName>
</protein>
<dbReference type="AlphaFoldDB" id="A0A9P5UDE1"/>